<dbReference type="Gene3D" id="2.30.110.10">
    <property type="entry name" value="Electron Transport, Fmn-binding Protein, Chain A"/>
    <property type="match status" value="1"/>
</dbReference>
<reference evidence="2 3" key="1">
    <citation type="submission" date="2023-08" db="EMBL/GenBank/DDBJ databases">
        <title>Draft genome sequence of Thermococcus waiotapuensis WT1T, a thermophilic sulphur-dependent archaeon from order Thermococcales.</title>
        <authorList>
            <person name="Manners S.H."/>
            <person name="Carere C.R."/>
            <person name="Dhami M.K."/>
            <person name="Dobson R.C.J."/>
            <person name="Stott M.B."/>
        </authorList>
    </citation>
    <scope>NUCLEOTIDE SEQUENCE [LARGE SCALE GENOMIC DNA]</scope>
    <source>
        <strain evidence="2 3">WT1</strain>
    </source>
</reference>
<dbReference type="RefSeq" id="WP_315342391.1">
    <property type="nucleotide sequence ID" value="NZ_JAVDZE010000003.1"/>
</dbReference>
<dbReference type="InterPro" id="IPR012349">
    <property type="entry name" value="Split_barrel_FMN-bd"/>
</dbReference>
<dbReference type="PIRSF" id="PIRSF018747">
    <property type="entry name" value="UCP018747"/>
    <property type="match status" value="1"/>
</dbReference>
<keyword evidence="3" id="KW-1185">Reference proteome</keyword>
<evidence type="ECO:0000259" key="1">
    <source>
        <dbReference type="Pfam" id="PF04289"/>
    </source>
</evidence>
<gene>
    <name evidence="2" type="ORF">RBI02_06875</name>
</gene>
<dbReference type="Proteomes" id="UP001245683">
    <property type="component" value="Unassembled WGS sequence"/>
</dbReference>
<dbReference type="SUPFAM" id="SSF50475">
    <property type="entry name" value="FMN-binding split barrel"/>
    <property type="match status" value="1"/>
</dbReference>
<sequence length="209" mass="23458">MELLDTLQEGKVYEVLLITRSNVTPVGVVRRGNRLFFKLFGGRSAGELKSCPYASIQFTNDVETIIKLALNLPLRLEFDENGEYRWIKGLPGVYGTVEAKEKEHEDELGKTVVLKCSLQPAGEIHGTLPPLPPSRADFYLMEMGVDITRLLIATRKGLDDVAKKLRERILTNYRMYFRLGGKSKLAEVILKMAADPHSALQVAPLEEDL</sequence>
<comment type="caution">
    <text evidence="2">The sequence shown here is derived from an EMBL/GenBank/DDBJ whole genome shotgun (WGS) entry which is preliminary data.</text>
</comment>
<dbReference type="InterPro" id="IPR016733">
    <property type="entry name" value="UCP018747"/>
</dbReference>
<proteinExistence type="predicted"/>
<evidence type="ECO:0000313" key="2">
    <source>
        <dbReference type="EMBL" id="MDV3104260.1"/>
    </source>
</evidence>
<feature type="domain" description="DUF447" evidence="1">
    <location>
        <begin position="13"/>
        <end position="104"/>
    </location>
</feature>
<dbReference type="InterPro" id="IPR007386">
    <property type="entry name" value="DUF447_N"/>
</dbReference>
<accession>A0AAE4NVD0</accession>
<evidence type="ECO:0000313" key="3">
    <source>
        <dbReference type="Proteomes" id="UP001245683"/>
    </source>
</evidence>
<name>A0AAE4NVD0_9EURY</name>
<dbReference type="EMBL" id="JAVDZE010000003">
    <property type="protein sequence ID" value="MDV3104260.1"/>
    <property type="molecule type" value="Genomic_DNA"/>
</dbReference>
<protein>
    <submittedName>
        <fullName evidence="2">DUF447 family protein</fullName>
    </submittedName>
</protein>
<dbReference type="Pfam" id="PF04289">
    <property type="entry name" value="DUF447_N"/>
    <property type="match status" value="1"/>
</dbReference>
<organism evidence="2 3">
    <name type="scientific">Thermococcus waiotapuensis</name>
    <dbReference type="NCBI Taxonomy" id="90909"/>
    <lineage>
        <taxon>Archaea</taxon>
        <taxon>Methanobacteriati</taxon>
        <taxon>Methanobacteriota</taxon>
        <taxon>Thermococci</taxon>
        <taxon>Thermococcales</taxon>
        <taxon>Thermococcaceae</taxon>
        <taxon>Thermococcus</taxon>
    </lineage>
</organism>
<dbReference type="AlphaFoldDB" id="A0AAE4NVD0"/>